<dbReference type="EMBL" id="JAXOFX010000007">
    <property type="protein sequence ID" value="MDZ5472562.1"/>
    <property type="molecule type" value="Genomic_DNA"/>
</dbReference>
<dbReference type="PROSITE" id="PS51257">
    <property type="entry name" value="PROKAR_LIPOPROTEIN"/>
    <property type="match status" value="1"/>
</dbReference>
<gene>
    <name evidence="2" type="ORF">SM124_12450</name>
</gene>
<evidence type="ECO:0000313" key="3">
    <source>
        <dbReference type="Proteomes" id="UP001290455"/>
    </source>
</evidence>
<proteinExistence type="predicted"/>
<sequence>MRVFKLTLFYIVALLIVSGCQASFDKEQSETKIAVEEAFKSNPKETNNKNNDIEFYLPFGYEIEDETPNNMIMKNGSKAYILFYNQQEQQNSKVVYTSTLKQKEFEVDETFEKDNRFGFMLIKKMENDLNELTVGIGGVKISAEVKTKNLASEAAAMMDIVRSVKVK</sequence>
<keyword evidence="3" id="KW-1185">Reference proteome</keyword>
<keyword evidence="1" id="KW-0732">Signal</keyword>
<feature type="chain" id="PRO_5045372453" description="DUF4367 domain-containing protein" evidence="1">
    <location>
        <begin position="23"/>
        <end position="167"/>
    </location>
</feature>
<accession>A0ABU5IZL6</accession>
<evidence type="ECO:0008006" key="4">
    <source>
        <dbReference type="Google" id="ProtNLM"/>
    </source>
</evidence>
<evidence type="ECO:0000313" key="2">
    <source>
        <dbReference type="EMBL" id="MDZ5472562.1"/>
    </source>
</evidence>
<name>A0ABU5IZL6_9BACI</name>
<organism evidence="2 3">
    <name type="scientific">Robertmurraya mangrovi</name>
    <dbReference type="NCBI Taxonomy" id="3098077"/>
    <lineage>
        <taxon>Bacteria</taxon>
        <taxon>Bacillati</taxon>
        <taxon>Bacillota</taxon>
        <taxon>Bacilli</taxon>
        <taxon>Bacillales</taxon>
        <taxon>Bacillaceae</taxon>
        <taxon>Robertmurraya</taxon>
    </lineage>
</organism>
<protein>
    <recommendedName>
        <fullName evidence="4">DUF4367 domain-containing protein</fullName>
    </recommendedName>
</protein>
<comment type="caution">
    <text evidence="2">The sequence shown here is derived from an EMBL/GenBank/DDBJ whole genome shotgun (WGS) entry which is preliminary data.</text>
</comment>
<feature type="signal peptide" evidence="1">
    <location>
        <begin position="1"/>
        <end position="22"/>
    </location>
</feature>
<reference evidence="2 3" key="1">
    <citation type="submission" date="2023-11" db="EMBL/GenBank/DDBJ databases">
        <title>Bacillus jintuensis, isolated from a mudflat on the Beibu Gulf coast.</title>
        <authorList>
            <person name="Li M."/>
        </authorList>
    </citation>
    <scope>NUCLEOTIDE SEQUENCE [LARGE SCALE GENOMIC DNA]</scope>
    <source>
        <strain evidence="2 3">31A1R</strain>
    </source>
</reference>
<dbReference type="RefSeq" id="WP_322446861.1">
    <property type="nucleotide sequence ID" value="NZ_JAXOFX010000007.1"/>
</dbReference>
<evidence type="ECO:0000256" key="1">
    <source>
        <dbReference type="SAM" id="SignalP"/>
    </source>
</evidence>
<dbReference type="Proteomes" id="UP001290455">
    <property type="component" value="Unassembled WGS sequence"/>
</dbReference>